<accession>G7E7S6</accession>
<organism evidence="3 4">
    <name type="scientific">Mixia osmundae (strain CBS 9802 / IAM 14324 / JCM 22182 / KY 12970)</name>
    <dbReference type="NCBI Taxonomy" id="764103"/>
    <lineage>
        <taxon>Eukaryota</taxon>
        <taxon>Fungi</taxon>
        <taxon>Dikarya</taxon>
        <taxon>Basidiomycota</taxon>
        <taxon>Pucciniomycotina</taxon>
        <taxon>Mixiomycetes</taxon>
        <taxon>Mixiales</taxon>
        <taxon>Mixiaceae</taxon>
        <taxon>Mixia</taxon>
    </lineage>
</organism>
<evidence type="ECO:0000256" key="1">
    <source>
        <dbReference type="SAM" id="MobiDB-lite"/>
    </source>
</evidence>
<keyword evidence="2" id="KW-1133">Transmembrane helix</keyword>
<proteinExistence type="predicted"/>
<feature type="compositionally biased region" description="Basic and acidic residues" evidence="1">
    <location>
        <begin position="665"/>
        <end position="674"/>
    </location>
</feature>
<sequence length="674" mass="68834">MRSRFEVRVLLRVGAMPGGQVLPAWLSYVKIGSSSALAQLPLTYDGASIPLAFPYTTPSDGPTVISILDSGTLATLDNHGRVVRATLSANDDSSPTASATPPVSMATAQTGMNAAMAMTTAAPAVASQSTGTPASPDQSAGDDGTDTDPNAGMDASAADNDDAPSTDTGSGDDSANADTGARAASVDVQASTTSAVAAAQTSAADAAAVAQGSAAAATDDGSTDTPPAVDDGTGTPSDQPAVITVAAQSAVESQAAQAAPSAAGQATSTIAATSVPAAAASQGSSVSITSQLQSVGVPAVIVTSSGGAAATVTASSTDNPIRQSAASVLSGILSSISAQSSASRAASSASLAARTSLISSSSSSARASGQGARLSTGGIAGVSVSASLALVALCLSLLICALRRKKRSKRQQRLRQSRVYSDWYDRYEAHRQKTSSGPPANPWQEREMAIAYSNPEDRLVQPPPRRSSLDNMWPESELIYTPRHSPAPSPFGSPLLGAGRIADRSEEDRRPSSLPYAAPRRPIAGKRPVSTIYEGDTPIASPDPIGDIATSDTSSGSSEYDDQRSDIITPERAKSLFAALGLDAIFPSRSNSRAPSRSGSNERPRRSPDHDQDQAASTALLPARLPGQGLARRTVSNENRLQVPSAQGGRTFSEGSSWHRGISHFPEDHRQNFI</sequence>
<name>G7E7S6_MIXOS</name>
<feature type="transmembrane region" description="Helical" evidence="2">
    <location>
        <begin position="378"/>
        <end position="402"/>
    </location>
</feature>
<reference evidence="3 4" key="2">
    <citation type="journal article" date="2012" name="Open Biol.">
        <title>Characteristics of nucleosomes and linker DNA regions on the genome of the basidiomycete Mixia osmundae revealed by mono- and dinucleosome mapping.</title>
        <authorList>
            <person name="Nishida H."/>
            <person name="Kondo S."/>
            <person name="Matsumoto T."/>
            <person name="Suzuki Y."/>
            <person name="Yoshikawa H."/>
            <person name="Taylor T.D."/>
            <person name="Sugiyama J."/>
        </authorList>
    </citation>
    <scope>NUCLEOTIDE SEQUENCE [LARGE SCALE GENOMIC DNA]</scope>
    <source>
        <strain evidence="4">CBS 9802 / IAM 14324 / JCM 22182 / KY 12970</strain>
    </source>
</reference>
<evidence type="ECO:0000313" key="3">
    <source>
        <dbReference type="EMBL" id="GAA98886.1"/>
    </source>
</evidence>
<feature type="region of interest" description="Disordered" evidence="1">
    <location>
        <begin position="480"/>
        <end position="568"/>
    </location>
</feature>
<keyword evidence="2" id="KW-0472">Membrane</keyword>
<keyword evidence="4" id="KW-1185">Reference proteome</keyword>
<evidence type="ECO:0000313" key="4">
    <source>
        <dbReference type="Proteomes" id="UP000009131"/>
    </source>
</evidence>
<feature type="region of interest" description="Disordered" evidence="1">
    <location>
        <begin position="214"/>
        <end position="239"/>
    </location>
</feature>
<feature type="region of interest" description="Disordered" evidence="1">
    <location>
        <begin position="587"/>
        <end position="615"/>
    </location>
</feature>
<dbReference type="Proteomes" id="UP000009131">
    <property type="component" value="Unassembled WGS sequence"/>
</dbReference>
<protein>
    <submittedName>
        <fullName evidence="3">Uncharacterized protein</fullName>
    </submittedName>
</protein>
<feature type="region of interest" description="Disordered" evidence="1">
    <location>
        <begin position="635"/>
        <end position="674"/>
    </location>
</feature>
<dbReference type="EMBL" id="BABT02000165">
    <property type="protein sequence ID" value="GAA98886.1"/>
    <property type="molecule type" value="Genomic_DNA"/>
</dbReference>
<feature type="compositionally biased region" description="Polar residues" evidence="1">
    <location>
        <begin position="635"/>
        <end position="656"/>
    </location>
</feature>
<dbReference type="InParanoid" id="G7E7S6"/>
<feature type="compositionally biased region" description="Basic and acidic residues" evidence="1">
    <location>
        <begin position="600"/>
        <end position="613"/>
    </location>
</feature>
<dbReference type="OrthoDB" id="2563978at2759"/>
<reference evidence="3 4" key="1">
    <citation type="journal article" date="2011" name="J. Gen. Appl. Microbiol.">
        <title>Draft genome sequencing of the enigmatic basidiomycete Mixia osmundae.</title>
        <authorList>
            <person name="Nishida H."/>
            <person name="Nagatsuka Y."/>
            <person name="Sugiyama J."/>
        </authorList>
    </citation>
    <scope>NUCLEOTIDE SEQUENCE [LARGE SCALE GENOMIC DNA]</scope>
    <source>
        <strain evidence="4">CBS 9802 / IAM 14324 / JCM 22182 / KY 12970</strain>
    </source>
</reference>
<gene>
    <name evidence="3" type="primary">Mo05574</name>
    <name evidence="3" type="ORF">E5Q_05574</name>
</gene>
<feature type="compositionally biased region" description="Low complexity" evidence="1">
    <location>
        <begin position="214"/>
        <end position="225"/>
    </location>
</feature>
<feature type="compositionally biased region" description="Basic and acidic residues" evidence="1">
    <location>
        <begin position="501"/>
        <end position="511"/>
    </location>
</feature>
<feature type="compositionally biased region" description="Polar residues" evidence="1">
    <location>
        <begin position="127"/>
        <end position="138"/>
    </location>
</feature>
<feature type="compositionally biased region" description="Low complexity" evidence="1">
    <location>
        <begin position="587"/>
        <end position="599"/>
    </location>
</feature>
<keyword evidence="2" id="KW-0812">Transmembrane</keyword>
<comment type="caution">
    <text evidence="3">The sequence shown here is derived from an EMBL/GenBank/DDBJ whole genome shotgun (WGS) entry which is preliminary data.</text>
</comment>
<dbReference type="HOGENOM" id="CLU_407726_0_0_1"/>
<evidence type="ECO:0000256" key="2">
    <source>
        <dbReference type="SAM" id="Phobius"/>
    </source>
</evidence>
<dbReference type="RefSeq" id="XP_014567050.1">
    <property type="nucleotide sequence ID" value="XM_014711564.1"/>
</dbReference>
<dbReference type="AlphaFoldDB" id="G7E7S6"/>
<feature type="region of interest" description="Disordered" evidence="1">
    <location>
        <begin position="120"/>
        <end position="183"/>
    </location>
</feature>